<dbReference type="HOGENOM" id="CLU_1039836_0_0_1"/>
<dbReference type="EMBL" id="FR824416">
    <property type="protein sequence ID" value="CCA26408.1"/>
    <property type="molecule type" value="Genomic_DNA"/>
</dbReference>
<reference evidence="1" key="1">
    <citation type="journal article" date="2011" name="PLoS Biol.">
        <title>Gene gain and loss during evolution of obligate parasitism in the white rust pathogen of Arabidopsis thaliana.</title>
        <authorList>
            <person name="Kemen E."/>
            <person name="Gardiner A."/>
            <person name="Schultz-Larsen T."/>
            <person name="Kemen A.C."/>
            <person name="Balmuth A.L."/>
            <person name="Robert-Seilaniantz A."/>
            <person name="Bailey K."/>
            <person name="Holub E."/>
            <person name="Studholme D.J."/>
            <person name="Maclean D."/>
            <person name="Jones J.D."/>
        </authorList>
    </citation>
    <scope>NUCLEOTIDE SEQUENCE</scope>
</reference>
<protein>
    <submittedName>
        <fullName evidence="1">Uncharacterized protein AlNc14C372G11117</fullName>
    </submittedName>
</protein>
<evidence type="ECO:0000313" key="1">
    <source>
        <dbReference type="EMBL" id="CCA26408.1"/>
    </source>
</evidence>
<reference evidence="1" key="2">
    <citation type="submission" date="2011-02" db="EMBL/GenBank/DDBJ databases">
        <authorList>
            <person name="MacLean D."/>
        </authorList>
    </citation>
    <scope>NUCLEOTIDE SEQUENCE</scope>
</reference>
<proteinExistence type="predicted"/>
<gene>
    <name evidence="1" type="primary">AlNc14C372G11117</name>
    <name evidence="1" type="ORF">ALNC14_125520</name>
</gene>
<accession>F0WY57</accession>
<name>F0WY57_9STRA</name>
<dbReference type="AlphaFoldDB" id="F0WY57"/>
<organism evidence="1">
    <name type="scientific">Albugo laibachii Nc14</name>
    <dbReference type="NCBI Taxonomy" id="890382"/>
    <lineage>
        <taxon>Eukaryota</taxon>
        <taxon>Sar</taxon>
        <taxon>Stramenopiles</taxon>
        <taxon>Oomycota</taxon>
        <taxon>Peronosporomycetes</taxon>
        <taxon>Albuginales</taxon>
        <taxon>Albuginaceae</taxon>
        <taxon>Albugo</taxon>
    </lineage>
</organism>
<sequence>MAERYDHKQIETWWNQMPTLQYAMKKMLEAFKTHITPALSMLLFTKPKDQKKSWTEHFLYLVAVAEVSGGDAEYMVLQNIVQYASEDMRVVLMAKVDAHRTNYLQQAKELAQTTQAWESGTRKVLPKGEISHLRAMCQNRSNKVAKDQSNFTLAISDHDAEDAHAVCIQPNEVELNISKVGNVTLRLSAAGETKSVKLTEVYFAVGLAHNLISYGKLDAKGVIFDVELSNRVLTIKTAVRCKLQRPRGVILVALANNAGPNEVITHEA</sequence>